<feature type="non-terminal residue" evidence="1">
    <location>
        <position position="1"/>
    </location>
</feature>
<accession>A0A9N9JVL1</accession>
<reference evidence="1" key="1">
    <citation type="submission" date="2021-06" db="EMBL/GenBank/DDBJ databases">
        <authorList>
            <person name="Kallberg Y."/>
            <person name="Tangrot J."/>
            <person name="Rosling A."/>
        </authorList>
    </citation>
    <scope>NUCLEOTIDE SEQUENCE</scope>
    <source>
        <strain evidence="1">MA453B</strain>
    </source>
</reference>
<gene>
    <name evidence="1" type="ORF">DERYTH_LOCUS22319</name>
</gene>
<keyword evidence="2" id="KW-1185">Reference proteome</keyword>
<organism evidence="1 2">
    <name type="scientific">Dentiscutata erythropus</name>
    <dbReference type="NCBI Taxonomy" id="1348616"/>
    <lineage>
        <taxon>Eukaryota</taxon>
        <taxon>Fungi</taxon>
        <taxon>Fungi incertae sedis</taxon>
        <taxon>Mucoromycota</taxon>
        <taxon>Glomeromycotina</taxon>
        <taxon>Glomeromycetes</taxon>
        <taxon>Diversisporales</taxon>
        <taxon>Gigasporaceae</taxon>
        <taxon>Dentiscutata</taxon>
    </lineage>
</organism>
<sequence length="77" mass="8683">FMAQVNDAIELSHQSITGYIGKCHYSSVVIRTNDLLKPRLFELADETYGLIFACRSNPKIDVGSTNDANDDRHNIIR</sequence>
<dbReference type="Proteomes" id="UP000789405">
    <property type="component" value="Unassembled WGS sequence"/>
</dbReference>
<evidence type="ECO:0000313" key="1">
    <source>
        <dbReference type="EMBL" id="CAG8795638.1"/>
    </source>
</evidence>
<evidence type="ECO:0000313" key="2">
    <source>
        <dbReference type="Proteomes" id="UP000789405"/>
    </source>
</evidence>
<dbReference type="AlphaFoldDB" id="A0A9N9JVL1"/>
<protein>
    <submittedName>
        <fullName evidence="1">12115_t:CDS:1</fullName>
    </submittedName>
</protein>
<dbReference type="EMBL" id="CAJVPY010030639">
    <property type="protein sequence ID" value="CAG8795638.1"/>
    <property type="molecule type" value="Genomic_DNA"/>
</dbReference>
<comment type="caution">
    <text evidence="1">The sequence shown here is derived from an EMBL/GenBank/DDBJ whole genome shotgun (WGS) entry which is preliminary data.</text>
</comment>
<name>A0A9N9JVL1_9GLOM</name>
<proteinExistence type="predicted"/>